<proteinExistence type="predicted"/>
<keyword evidence="3" id="KW-1185">Reference proteome</keyword>
<dbReference type="Proteomes" id="UP000536179">
    <property type="component" value="Unassembled WGS sequence"/>
</dbReference>
<name>A0A7W5H7R7_9BACT</name>
<evidence type="ECO:0000313" key="3">
    <source>
        <dbReference type="Proteomes" id="UP000536179"/>
    </source>
</evidence>
<evidence type="ECO:0000256" key="1">
    <source>
        <dbReference type="SAM" id="SignalP"/>
    </source>
</evidence>
<keyword evidence="1" id="KW-0732">Signal</keyword>
<organism evidence="2 3">
    <name type="scientific">Aporhodopirellula rubra</name>
    <dbReference type="NCBI Taxonomy" id="980271"/>
    <lineage>
        <taxon>Bacteria</taxon>
        <taxon>Pseudomonadati</taxon>
        <taxon>Planctomycetota</taxon>
        <taxon>Planctomycetia</taxon>
        <taxon>Pirellulales</taxon>
        <taxon>Pirellulaceae</taxon>
        <taxon>Aporhodopirellula</taxon>
    </lineage>
</organism>
<dbReference type="Pfam" id="PF14885">
    <property type="entry name" value="GHL15"/>
    <property type="match status" value="1"/>
</dbReference>
<reference evidence="2 3" key="1">
    <citation type="submission" date="2020-08" db="EMBL/GenBank/DDBJ databases">
        <title>Genomic Encyclopedia of Type Strains, Phase III (KMG-III): the genomes of soil and plant-associated and newly described type strains.</title>
        <authorList>
            <person name="Whitman W."/>
        </authorList>
    </citation>
    <scope>NUCLEOTIDE SEQUENCE [LARGE SCALE GENOMIC DNA]</scope>
    <source>
        <strain evidence="2 3">CECT 8075</strain>
    </source>
</reference>
<evidence type="ECO:0000313" key="2">
    <source>
        <dbReference type="EMBL" id="MBB3208236.1"/>
    </source>
</evidence>
<sequence>MTFKAIFTAWVLVFSLVQSVAAVDLVDKLGRTIQVDVLELNADELTVKRSDGRQFTFPIRMLSEASQKLAVDALNDVNQSDTSSRMPAFSWDTIPLYMHIRKVDAFTDQELNYLADFPLITLEKTTGSRAYGSTDEGTIEAAKAIKQINPVAKVLFYRNVIVHYGTYSFDKQLADIPNWYLVDKRGNDKLIRGKSRAYDTSNAELRDWWVTAATDVCKSPYVDGLFLDGNIKVLSSFLERQLPPNKKQQTVDGFHEMMTETRTALGPEKLMLANIIRARFEDGGLEFTNYFDGSYLECFTTPAGTNLSRADYLVRGINATQQAARQGKIIAMTMAMGESSVSDGVDEVHARIDDVSKIQQDELNFKLALFLICAEKYSYLFLNDGYCVDTRGKSEICQSGLWLKSLPEYSKRLGPPKGPAVKEGYRYTREFEHASVWIDVEKSEGKVQWN</sequence>
<protein>
    <submittedName>
        <fullName evidence="2">Uncharacterized protein</fullName>
    </submittedName>
</protein>
<dbReference type="InterPro" id="IPR029455">
    <property type="entry name" value="GHL15"/>
</dbReference>
<feature type="chain" id="PRO_5031214753" evidence="1">
    <location>
        <begin position="23"/>
        <end position="450"/>
    </location>
</feature>
<feature type="signal peptide" evidence="1">
    <location>
        <begin position="1"/>
        <end position="22"/>
    </location>
</feature>
<gene>
    <name evidence="2" type="ORF">FHS27_004063</name>
</gene>
<dbReference type="RefSeq" id="WP_246420161.1">
    <property type="nucleotide sequence ID" value="NZ_JACHXU010000014.1"/>
</dbReference>
<dbReference type="AlphaFoldDB" id="A0A7W5H7R7"/>
<comment type="caution">
    <text evidence="2">The sequence shown here is derived from an EMBL/GenBank/DDBJ whole genome shotgun (WGS) entry which is preliminary data.</text>
</comment>
<dbReference type="EMBL" id="JACHXU010000014">
    <property type="protein sequence ID" value="MBB3208236.1"/>
    <property type="molecule type" value="Genomic_DNA"/>
</dbReference>
<accession>A0A7W5H7R7</accession>